<gene>
    <name evidence="7" type="ORF">WN48_04788</name>
</gene>
<feature type="transmembrane region" description="Helical" evidence="6">
    <location>
        <begin position="54"/>
        <end position="73"/>
    </location>
</feature>
<feature type="transmembrane region" description="Helical" evidence="6">
    <location>
        <begin position="85"/>
        <end position="105"/>
    </location>
</feature>
<dbReference type="GO" id="GO:0050909">
    <property type="term" value="P:sensory perception of taste"/>
    <property type="evidence" value="ECO:0007669"/>
    <property type="project" value="InterPro"/>
</dbReference>
<comment type="subcellular location">
    <subcellularLocation>
        <location evidence="1">Cell membrane</location>
        <topology evidence="1">Multi-pass membrane protein</topology>
    </subcellularLocation>
</comment>
<reference evidence="7 8" key="1">
    <citation type="submission" date="2015-07" db="EMBL/GenBank/DDBJ databases">
        <title>The genome of Eufriesea mexicana.</title>
        <authorList>
            <person name="Pan H."/>
            <person name="Kapheim K."/>
        </authorList>
    </citation>
    <scope>NUCLEOTIDE SEQUENCE [LARGE SCALE GENOMIC DNA]</scope>
    <source>
        <strain evidence="7">0111107269</strain>
        <tissue evidence="7">Whole body</tissue>
    </source>
</reference>
<name>A0A310SU35_9HYME</name>
<dbReference type="OrthoDB" id="6366728at2759"/>
<dbReference type="EMBL" id="KQ760357">
    <property type="protein sequence ID" value="OAD60758.1"/>
    <property type="molecule type" value="Genomic_DNA"/>
</dbReference>
<feature type="transmembrane region" description="Helical" evidence="6">
    <location>
        <begin position="175"/>
        <end position="191"/>
    </location>
</feature>
<dbReference type="Proteomes" id="UP000250275">
    <property type="component" value="Unassembled WGS sequence"/>
</dbReference>
<keyword evidence="8" id="KW-1185">Reference proteome</keyword>
<evidence type="ECO:0000256" key="6">
    <source>
        <dbReference type="SAM" id="Phobius"/>
    </source>
</evidence>
<keyword evidence="4 6" id="KW-1133">Transmembrane helix</keyword>
<organism evidence="7 8">
    <name type="scientific">Eufriesea mexicana</name>
    <dbReference type="NCBI Taxonomy" id="516756"/>
    <lineage>
        <taxon>Eukaryota</taxon>
        <taxon>Metazoa</taxon>
        <taxon>Ecdysozoa</taxon>
        <taxon>Arthropoda</taxon>
        <taxon>Hexapoda</taxon>
        <taxon>Insecta</taxon>
        <taxon>Pterygota</taxon>
        <taxon>Neoptera</taxon>
        <taxon>Endopterygota</taxon>
        <taxon>Hymenoptera</taxon>
        <taxon>Apocrita</taxon>
        <taxon>Aculeata</taxon>
        <taxon>Apoidea</taxon>
        <taxon>Anthophila</taxon>
        <taxon>Apidae</taxon>
        <taxon>Eufriesea</taxon>
    </lineage>
</organism>
<proteinExistence type="predicted"/>
<dbReference type="AlphaFoldDB" id="A0A310SU35"/>
<keyword evidence="3 6" id="KW-0812">Transmembrane</keyword>
<dbReference type="InterPro" id="IPR013604">
    <property type="entry name" value="7TM_chemorcpt"/>
</dbReference>
<evidence type="ECO:0000256" key="3">
    <source>
        <dbReference type="ARBA" id="ARBA00022692"/>
    </source>
</evidence>
<sequence>MRIFQEELVRCRRKQVFPLSKPRTTAFDVETTYAEVVRDKKNRAKKYHGPDSQLYSAIYPLFCIMKVFGLAPYDFRGDEIVPSKACLLFSFAFMVLYCHIMYRVYIRFISVKRKKAFLNVVETTKVTINYFVAMYELVATIFRRKALSQVWNAQQDLDERLSQLGYPRKETKTEIAMWTLLISQIVVWTAVNQSGMYAFGETWLFNVSYMCIYIGTAISVYKFIGMASFLGQRFHQLNRIAKENLPPSVGYKSSTVSRQVE</sequence>
<keyword evidence="5 6" id="KW-0472">Membrane</keyword>
<accession>A0A310SU35</accession>
<keyword evidence="2" id="KW-1003">Cell membrane</keyword>
<protein>
    <recommendedName>
        <fullName evidence="9">Gustatory receptor</fullName>
    </recommendedName>
</protein>
<evidence type="ECO:0000256" key="4">
    <source>
        <dbReference type="ARBA" id="ARBA00022989"/>
    </source>
</evidence>
<feature type="transmembrane region" description="Helical" evidence="6">
    <location>
        <begin position="203"/>
        <end position="224"/>
    </location>
</feature>
<evidence type="ECO:0000313" key="8">
    <source>
        <dbReference type="Proteomes" id="UP000250275"/>
    </source>
</evidence>
<dbReference type="Pfam" id="PF08395">
    <property type="entry name" value="7tm_7"/>
    <property type="match status" value="1"/>
</dbReference>
<evidence type="ECO:0000256" key="5">
    <source>
        <dbReference type="ARBA" id="ARBA00023136"/>
    </source>
</evidence>
<evidence type="ECO:0000256" key="2">
    <source>
        <dbReference type="ARBA" id="ARBA00022475"/>
    </source>
</evidence>
<evidence type="ECO:0000313" key="7">
    <source>
        <dbReference type="EMBL" id="OAD60758.1"/>
    </source>
</evidence>
<evidence type="ECO:0008006" key="9">
    <source>
        <dbReference type="Google" id="ProtNLM"/>
    </source>
</evidence>
<dbReference type="GO" id="GO:0005886">
    <property type="term" value="C:plasma membrane"/>
    <property type="evidence" value="ECO:0007669"/>
    <property type="project" value="UniProtKB-SubCell"/>
</dbReference>
<evidence type="ECO:0000256" key="1">
    <source>
        <dbReference type="ARBA" id="ARBA00004651"/>
    </source>
</evidence>